<proteinExistence type="predicted"/>
<evidence type="ECO:0000313" key="3">
    <source>
        <dbReference type="Proteomes" id="UP001501183"/>
    </source>
</evidence>
<keyword evidence="3" id="KW-1185">Reference proteome</keyword>
<evidence type="ECO:0000313" key="2">
    <source>
        <dbReference type="EMBL" id="GAA4486279.1"/>
    </source>
</evidence>
<name>A0ABP8PFD0_9NOCA</name>
<dbReference type="RefSeq" id="WP_345349832.1">
    <property type="nucleotide sequence ID" value="NZ_BAABFB010000066.1"/>
</dbReference>
<dbReference type="Proteomes" id="UP001501183">
    <property type="component" value="Unassembled WGS sequence"/>
</dbReference>
<sequence length="67" mass="7107">MAGKGIDRVKARAAVETARESPAIVAITVAPVLIGFGVLWWAIGFWPTLLLVLLVGVVVLGIRKLRG</sequence>
<reference evidence="3" key="1">
    <citation type="journal article" date="2019" name="Int. J. Syst. Evol. Microbiol.">
        <title>The Global Catalogue of Microorganisms (GCM) 10K type strain sequencing project: providing services to taxonomists for standard genome sequencing and annotation.</title>
        <authorList>
            <consortium name="The Broad Institute Genomics Platform"/>
            <consortium name="The Broad Institute Genome Sequencing Center for Infectious Disease"/>
            <person name="Wu L."/>
            <person name="Ma J."/>
        </authorList>
    </citation>
    <scope>NUCLEOTIDE SEQUENCE [LARGE SCALE GENOMIC DNA]</scope>
    <source>
        <strain evidence="3">JCM 32206</strain>
    </source>
</reference>
<keyword evidence="1" id="KW-1133">Transmembrane helix</keyword>
<gene>
    <name evidence="2" type="ORF">GCM10023094_42380</name>
</gene>
<accession>A0ABP8PFD0</accession>
<protein>
    <submittedName>
        <fullName evidence="2">Uncharacterized protein</fullName>
    </submittedName>
</protein>
<feature type="transmembrane region" description="Helical" evidence="1">
    <location>
        <begin position="21"/>
        <end position="43"/>
    </location>
</feature>
<organism evidence="2 3">
    <name type="scientific">Rhodococcus olei</name>
    <dbReference type="NCBI Taxonomy" id="2161675"/>
    <lineage>
        <taxon>Bacteria</taxon>
        <taxon>Bacillati</taxon>
        <taxon>Actinomycetota</taxon>
        <taxon>Actinomycetes</taxon>
        <taxon>Mycobacteriales</taxon>
        <taxon>Nocardiaceae</taxon>
        <taxon>Rhodococcus</taxon>
    </lineage>
</organism>
<feature type="transmembrane region" description="Helical" evidence="1">
    <location>
        <begin position="49"/>
        <end position="65"/>
    </location>
</feature>
<evidence type="ECO:0000256" key="1">
    <source>
        <dbReference type="SAM" id="Phobius"/>
    </source>
</evidence>
<keyword evidence="1" id="KW-0472">Membrane</keyword>
<comment type="caution">
    <text evidence="2">The sequence shown here is derived from an EMBL/GenBank/DDBJ whole genome shotgun (WGS) entry which is preliminary data.</text>
</comment>
<keyword evidence="1" id="KW-0812">Transmembrane</keyword>
<dbReference type="EMBL" id="BAABFB010000066">
    <property type="protein sequence ID" value="GAA4486279.1"/>
    <property type="molecule type" value="Genomic_DNA"/>
</dbReference>